<comment type="caution">
    <text evidence="2">The sequence shown here is derived from an EMBL/GenBank/DDBJ whole genome shotgun (WGS) entry which is preliminary data.</text>
</comment>
<name>A0AA35QSR9_GEOBA</name>
<feature type="region of interest" description="Disordered" evidence="1">
    <location>
        <begin position="445"/>
        <end position="482"/>
    </location>
</feature>
<feature type="compositionally biased region" description="Acidic residues" evidence="1">
    <location>
        <begin position="1007"/>
        <end position="1018"/>
    </location>
</feature>
<feature type="compositionally biased region" description="Basic and acidic residues" evidence="1">
    <location>
        <begin position="393"/>
        <end position="407"/>
    </location>
</feature>
<evidence type="ECO:0000313" key="3">
    <source>
        <dbReference type="Proteomes" id="UP001174909"/>
    </source>
</evidence>
<feature type="compositionally biased region" description="Gly residues" evidence="1">
    <location>
        <begin position="413"/>
        <end position="422"/>
    </location>
</feature>
<evidence type="ECO:0000256" key="1">
    <source>
        <dbReference type="SAM" id="MobiDB-lite"/>
    </source>
</evidence>
<protein>
    <submittedName>
        <fullName evidence="2">Uncharacterized protein</fullName>
    </submittedName>
</protein>
<feature type="compositionally biased region" description="Polar residues" evidence="1">
    <location>
        <begin position="1084"/>
        <end position="1098"/>
    </location>
</feature>
<reference evidence="2" key="1">
    <citation type="submission" date="2023-03" db="EMBL/GenBank/DDBJ databases">
        <authorList>
            <person name="Steffen K."/>
            <person name="Cardenas P."/>
        </authorList>
    </citation>
    <scope>NUCLEOTIDE SEQUENCE</scope>
</reference>
<keyword evidence="3" id="KW-1185">Reference proteome</keyword>
<feature type="region of interest" description="Disordered" evidence="1">
    <location>
        <begin position="1260"/>
        <end position="1294"/>
    </location>
</feature>
<feature type="region of interest" description="Disordered" evidence="1">
    <location>
        <begin position="769"/>
        <end position="1037"/>
    </location>
</feature>
<feature type="compositionally biased region" description="Basic and acidic residues" evidence="1">
    <location>
        <begin position="1019"/>
        <end position="1028"/>
    </location>
</feature>
<evidence type="ECO:0000313" key="2">
    <source>
        <dbReference type="EMBL" id="CAI7990656.1"/>
    </source>
</evidence>
<feature type="compositionally biased region" description="Low complexity" evidence="1">
    <location>
        <begin position="1099"/>
        <end position="1141"/>
    </location>
</feature>
<sequence length="1366" mass="148377">MSAATTALEDNSSLTTVTSAPDSVNITVTGELSMTTITPLPDEACVSSSETTVPADTDSTILSDSTLHAEDLGIPDGAKHLGLHPLPLLHLPNDVTLPQEKDGQPGPAISGSTLSLSSTIAVDDLTVTEGVTFASCGQLMSDLDLTDCQSTGEVPSLLTFSVGEFGSGLTPRSCADVLPLSHPAPLVPQGREGVRTNQPLLQPQLLEYLPVDTQEREPTVKDSQIENQRDHPTTHQPAPIEHHDVQGDDGLTTTAKTHQDIPECRPSTTAQIDDVQKHHKVSDYGPAHSDDVPEPCNTAETMKNNSEKESNQGKEMEESVEQTDGREIDERLDVPSGIVGDRISPKRNIAELTFGDDNPTELKSGDERDSESEQQGPVPVCSEKQNGVEDEGGCEKEREIGDHRGGIGKDNTTGGGGKEAVGVIGGDATVNIGKLKRKEHHDPVVEMHPTSESSEMGERGASLDADSPTIQSTSENISRDQKKELGKIVRSELKRFFKEQHQQLMDMLVDSSDVIENKTPENKTNPCNTVSSQVASVKSPDSEHTRHCWSSSGHLSMRHLQRPQLPLLLPTEPLRRPQLTHSSQSQTIHSQHISGDQWTQNLVPGLPLLQLHTGNATGSPACQLPQLPSPPVHCREPGTFPLPLLTLDHTGPEDPLLPKLQHIPVSLTILSQAPFSQHIVPLLQIPHPNPTSVCQTDTHNTCFHLFPTLRLPPPPTSAGRTPDLPLLLPTQQTTPPHPSLITLPSPPVLPLDKLLSVNLVVKGFADGQETKTSSMKLQQDIVDTEKQPVLPVNKEDQSEENILKTPTENRKEQTTKEQHQRRTAPTLDHHETDCNPLPESLPHPPRPSLHPTPLSHTTQRARAPGSPFLTSVPDTVTQTALGEDVPQSEDTNSQQLTPNSAVTSSENDGDSLDGLNRQTGNNSPEILISQPPIAAPSNDETTNDGGFPILSTDNYGTLVSERGATNEEGEDKARESPIYEEQRTNEETGDRRTGVYEMVQNQKSTLEEEEEETREDDEKETKDGENESRTTSMANREVLRRLRQLETQLTAIETRARTVEGELLISNQLIGTIEELQAVHKNRTPTSTAPRTGNPVKQQSSVPLYSTTSSPSPPQATTTSPLPTASTTPPPTSTTTSTAVSSHVPVLTLSATVSGTEQNIIQLNKKSDVCSSSLPLSGRCSKQTLRKWVTAKRREKCSISPQPQSSHKTTGMVAACPTPFSNNQMVRQSIVKQDLARTQSREHKNRRIDDALTLMEDILSAEPPSPSLHPTTDHRRTTSKLSSSKKGYSDGGPVMRRTIAGTPTNHTPKPMARQLGTRNWSSMESLTPQEQLKMADIMASTELSSVSSGSVASRIDWELVDQLIDN</sequence>
<feature type="compositionally biased region" description="Polar residues" evidence="1">
    <location>
        <begin position="868"/>
        <end position="880"/>
    </location>
</feature>
<accession>A0AA35QSR9</accession>
<feature type="compositionally biased region" description="Basic and acidic residues" evidence="1">
    <location>
        <begin position="971"/>
        <end position="994"/>
    </location>
</feature>
<dbReference type="Proteomes" id="UP001174909">
    <property type="component" value="Unassembled WGS sequence"/>
</dbReference>
<feature type="region of interest" description="Disordered" evidence="1">
    <location>
        <begin position="517"/>
        <end position="553"/>
    </location>
</feature>
<feature type="region of interest" description="Disordered" evidence="1">
    <location>
        <begin position="1083"/>
        <end position="1141"/>
    </location>
</feature>
<dbReference type="EMBL" id="CASHTH010000078">
    <property type="protein sequence ID" value="CAI7990656.1"/>
    <property type="molecule type" value="Genomic_DNA"/>
</dbReference>
<proteinExistence type="predicted"/>
<feature type="region of interest" description="Disordered" evidence="1">
    <location>
        <begin position="212"/>
        <end position="422"/>
    </location>
</feature>
<feature type="compositionally biased region" description="Pro residues" evidence="1">
    <location>
        <begin position="839"/>
        <end position="850"/>
    </location>
</feature>
<gene>
    <name evidence="2" type="ORF">GBAR_LOCUS517</name>
</gene>
<feature type="compositionally biased region" description="Basic and acidic residues" evidence="1">
    <location>
        <begin position="305"/>
        <end position="333"/>
    </location>
</feature>
<feature type="compositionally biased region" description="Basic and acidic residues" evidence="1">
    <location>
        <begin position="807"/>
        <end position="820"/>
    </location>
</feature>
<feature type="compositionally biased region" description="Polar residues" evidence="1">
    <location>
        <begin position="888"/>
        <end position="906"/>
    </location>
</feature>
<organism evidence="2 3">
    <name type="scientific">Geodia barretti</name>
    <name type="common">Barrett's horny sponge</name>
    <dbReference type="NCBI Taxonomy" id="519541"/>
    <lineage>
        <taxon>Eukaryota</taxon>
        <taxon>Metazoa</taxon>
        <taxon>Porifera</taxon>
        <taxon>Demospongiae</taxon>
        <taxon>Heteroscleromorpha</taxon>
        <taxon>Tetractinellida</taxon>
        <taxon>Astrophorina</taxon>
        <taxon>Geodiidae</taxon>
        <taxon>Geodia</taxon>
    </lineage>
</organism>
<feature type="compositionally biased region" description="Basic and acidic residues" evidence="1">
    <location>
        <begin position="213"/>
        <end position="233"/>
    </location>
</feature>
<feature type="compositionally biased region" description="Polar residues" evidence="1">
    <location>
        <begin position="522"/>
        <end position="536"/>
    </location>
</feature>